<feature type="transmembrane region" description="Helical" evidence="1">
    <location>
        <begin position="82"/>
        <end position="101"/>
    </location>
</feature>
<accession>A0A2M7G6P4</accession>
<feature type="transmembrane region" description="Helical" evidence="1">
    <location>
        <begin position="113"/>
        <end position="138"/>
    </location>
</feature>
<dbReference type="AlphaFoldDB" id="A0A2M7G6P4"/>
<name>A0A2M7G6P4_9BACT</name>
<dbReference type="Proteomes" id="UP000231019">
    <property type="component" value="Unassembled WGS sequence"/>
</dbReference>
<comment type="caution">
    <text evidence="2">The sequence shown here is derived from an EMBL/GenBank/DDBJ whole genome shotgun (WGS) entry which is preliminary data.</text>
</comment>
<evidence type="ECO:0000313" key="3">
    <source>
        <dbReference type="Proteomes" id="UP000231019"/>
    </source>
</evidence>
<dbReference type="EMBL" id="PFFQ01000021">
    <property type="protein sequence ID" value="PIW17704.1"/>
    <property type="molecule type" value="Genomic_DNA"/>
</dbReference>
<reference evidence="2 3" key="1">
    <citation type="submission" date="2017-09" db="EMBL/GenBank/DDBJ databases">
        <title>Depth-based differentiation of microbial function through sediment-hosted aquifers and enrichment of novel symbionts in the deep terrestrial subsurface.</title>
        <authorList>
            <person name="Probst A.J."/>
            <person name="Ladd B."/>
            <person name="Jarett J.K."/>
            <person name="Geller-Mcgrath D.E."/>
            <person name="Sieber C.M."/>
            <person name="Emerson J.B."/>
            <person name="Anantharaman K."/>
            <person name="Thomas B.C."/>
            <person name="Malmstrom R."/>
            <person name="Stieglmeier M."/>
            <person name="Klingl A."/>
            <person name="Woyke T."/>
            <person name="Ryan C.M."/>
            <person name="Banfield J.F."/>
        </authorList>
    </citation>
    <scope>NUCLEOTIDE SEQUENCE [LARGE SCALE GENOMIC DNA]</scope>
    <source>
        <strain evidence="2">CG17_big_fil_post_rev_8_21_14_2_50_48_46</strain>
    </source>
</reference>
<keyword evidence="1" id="KW-1133">Transmembrane helix</keyword>
<feature type="transmembrane region" description="Helical" evidence="1">
    <location>
        <begin position="5"/>
        <end position="22"/>
    </location>
</feature>
<keyword evidence="1" id="KW-0472">Membrane</keyword>
<keyword evidence="1" id="KW-0812">Transmembrane</keyword>
<evidence type="ECO:0000313" key="2">
    <source>
        <dbReference type="EMBL" id="PIW17704.1"/>
    </source>
</evidence>
<gene>
    <name evidence="2" type="ORF">COW36_07600</name>
</gene>
<proteinExistence type="predicted"/>
<evidence type="ECO:0000256" key="1">
    <source>
        <dbReference type="SAM" id="Phobius"/>
    </source>
</evidence>
<organism evidence="2 3">
    <name type="scientific">bacterium (Candidatus Blackallbacteria) CG17_big_fil_post_rev_8_21_14_2_50_48_46</name>
    <dbReference type="NCBI Taxonomy" id="2014261"/>
    <lineage>
        <taxon>Bacteria</taxon>
        <taxon>Candidatus Blackallbacteria</taxon>
    </lineage>
</organism>
<feature type="transmembrane region" description="Helical" evidence="1">
    <location>
        <begin position="34"/>
        <end position="61"/>
    </location>
</feature>
<sequence>MLKRFFIVGLSGLLVFLSFLMNNQKLFDYYTPDLILGLGLGGLAFAMVLGKGMPLALLRLLKREFLEAYQLQQLLASFRHAWRFLLCLTGFFYLLQTLQILTHAGDKKALAYLGTWLALSLLGGLYLILLRWAVFLPLQAAVQKRLLSEIQEISGV</sequence>
<protein>
    <submittedName>
        <fullName evidence="2">Uncharacterized protein</fullName>
    </submittedName>
</protein>